<accession>A0A1W1UZ18</accession>
<gene>
    <name evidence="2" type="ORF">SAMN00790413_03784</name>
</gene>
<sequence length="153" mass="17399">MRLMNEAHTAPTTVLLIAEQRFDVLLGQVLAGYPNRREYVAWFDAKSQRDRHLLAVQGLYSQVCNGGFAQWINNGYAEQDALTLQLARMLPLYPRVQEVQALVDRALAVREADDGTPYLSDEAHDQLDPLDDAFFALSDGFADVFHRYLLVWN</sequence>
<dbReference type="STRING" id="695939.SAMN00790413_03784"/>
<dbReference type="InterPro" id="IPR025402">
    <property type="entry name" value="DMP19_C"/>
</dbReference>
<proteinExistence type="predicted"/>
<evidence type="ECO:0000313" key="2">
    <source>
        <dbReference type="EMBL" id="SMB86358.1"/>
    </source>
</evidence>
<name>A0A1W1UZ18_9DEIO</name>
<dbReference type="OrthoDB" id="73167at2"/>
<dbReference type="Pfam" id="PF14300">
    <property type="entry name" value="DMP19"/>
    <property type="match status" value="1"/>
</dbReference>
<protein>
    <recommendedName>
        <fullName evidence="1">DNA mimic protein DMP19 C-terminal domain-containing protein</fullName>
    </recommendedName>
</protein>
<evidence type="ECO:0000313" key="3">
    <source>
        <dbReference type="Proteomes" id="UP000192582"/>
    </source>
</evidence>
<dbReference type="Gene3D" id="1.20.1420.60">
    <property type="match status" value="1"/>
</dbReference>
<keyword evidence="3" id="KW-1185">Reference proteome</keyword>
<dbReference type="EMBL" id="FWWU01000008">
    <property type="protein sequence ID" value="SMB86358.1"/>
    <property type="molecule type" value="Genomic_DNA"/>
</dbReference>
<reference evidence="2 3" key="1">
    <citation type="submission" date="2017-04" db="EMBL/GenBank/DDBJ databases">
        <authorList>
            <person name="Afonso C.L."/>
            <person name="Miller P.J."/>
            <person name="Scott M.A."/>
            <person name="Spackman E."/>
            <person name="Goraichik I."/>
            <person name="Dimitrov K.M."/>
            <person name="Suarez D.L."/>
            <person name="Swayne D.E."/>
        </authorList>
    </citation>
    <scope>NUCLEOTIDE SEQUENCE [LARGE SCALE GENOMIC DNA]</scope>
    <source>
        <strain evidence="2 3">KR-140</strain>
    </source>
</reference>
<feature type="domain" description="DNA mimic protein DMP19 C-terminal" evidence="1">
    <location>
        <begin position="47"/>
        <end position="147"/>
    </location>
</feature>
<dbReference type="AlphaFoldDB" id="A0A1W1UZ18"/>
<dbReference type="Proteomes" id="UP000192582">
    <property type="component" value="Unassembled WGS sequence"/>
</dbReference>
<organism evidence="2 3">
    <name type="scientific">Deinococcus hopiensis KR-140</name>
    <dbReference type="NCBI Taxonomy" id="695939"/>
    <lineage>
        <taxon>Bacteria</taxon>
        <taxon>Thermotogati</taxon>
        <taxon>Deinococcota</taxon>
        <taxon>Deinococci</taxon>
        <taxon>Deinococcales</taxon>
        <taxon>Deinococcaceae</taxon>
        <taxon>Deinococcus</taxon>
    </lineage>
</organism>
<evidence type="ECO:0000259" key="1">
    <source>
        <dbReference type="Pfam" id="PF14300"/>
    </source>
</evidence>